<gene>
    <name evidence="1" type="ORF">OCBIM_22035802mg</name>
</gene>
<dbReference type="AlphaFoldDB" id="A0A0L8GCL5"/>
<protein>
    <submittedName>
        <fullName evidence="1">Uncharacterized protein</fullName>
    </submittedName>
</protein>
<evidence type="ECO:0000313" key="1">
    <source>
        <dbReference type="EMBL" id="KOF74658.1"/>
    </source>
</evidence>
<reference evidence="1" key="1">
    <citation type="submission" date="2015-07" db="EMBL/GenBank/DDBJ databases">
        <title>MeaNS - Measles Nucleotide Surveillance Program.</title>
        <authorList>
            <person name="Tran T."/>
            <person name="Druce J."/>
        </authorList>
    </citation>
    <scope>NUCLEOTIDE SEQUENCE</scope>
    <source>
        <strain evidence="1">UCB-OBI-ISO-001</strain>
        <tissue evidence="1">Gonad</tissue>
    </source>
</reference>
<proteinExistence type="predicted"/>
<name>A0A0L8GCL5_OCTBM</name>
<sequence>MYVFMHVCMYVCRSKSLTKINCECVVFPKERKIFYFKKKKEFNIRYEIPRSSTKMQFLSTKEI</sequence>
<organism evidence="1">
    <name type="scientific">Octopus bimaculoides</name>
    <name type="common">California two-spotted octopus</name>
    <dbReference type="NCBI Taxonomy" id="37653"/>
    <lineage>
        <taxon>Eukaryota</taxon>
        <taxon>Metazoa</taxon>
        <taxon>Spiralia</taxon>
        <taxon>Lophotrochozoa</taxon>
        <taxon>Mollusca</taxon>
        <taxon>Cephalopoda</taxon>
        <taxon>Coleoidea</taxon>
        <taxon>Octopodiformes</taxon>
        <taxon>Octopoda</taxon>
        <taxon>Incirrata</taxon>
        <taxon>Octopodidae</taxon>
        <taxon>Octopus</taxon>
    </lineage>
</organism>
<dbReference type="EMBL" id="KQ422556">
    <property type="protein sequence ID" value="KOF74658.1"/>
    <property type="molecule type" value="Genomic_DNA"/>
</dbReference>
<accession>A0A0L8GCL5</accession>